<keyword evidence="2" id="KW-1185">Reference proteome</keyword>
<dbReference type="OrthoDB" id="6774133at2759"/>
<dbReference type="Gene3D" id="3.30.420.10">
    <property type="entry name" value="Ribonuclease H-like superfamily/Ribonuclease H"/>
    <property type="match status" value="1"/>
</dbReference>
<dbReference type="EMBL" id="RQTK01001751">
    <property type="protein sequence ID" value="RUS69270.1"/>
    <property type="molecule type" value="Genomic_DNA"/>
</dbReference>
<evidence type="ECO:0008006" key="3">
    <source>
        <dbReference type="Google" id="ProtNLM"/>
    </source>
</evidence>
<evidence type="ECO:0000313" key="1">
    <source>
        <dbReference type="EMBL" id="RUS69270.1"/>
    </source>
</evidence>
<gene>
    <name evidence="1" type="ORF">EGW08_022967</name>
</gene>
<organism evidence="1 2">
    <name type="scientific">Elysia chlorotica</name>
    <name type="common">Eastern emerald elysia</name>
    <name type="synonym">Sea slug</name>
    <dbReference type="NCBI Taxonomy" id="188477"/>
    <lineage>
        <taxon>Eukaryota</taxon>
        <taxon>Metazoa</taxon>
        <taxon>Spiralia</taxon>
        <taxon>Lophotrochozoa</taxon>
        <taxon>Mollusca</taxon>
        <taxon>Gastropoda</taxon>
        <taxon>Heterobranchia</taxon>
        <taxon>Euthyneura</taxon>
        <taxon>Panpulmonata</taxon>
        <taxon>Sacoglossa</taxon>
        <taxon>Placobranchoidea</taxon>
        <taxon>Plakobranchidae</taxon>
        <taxon>Elysia</taxon>
    </lineage>
</organism>
<name>A0A433SJJ3_ELYCH</name>
<proteinExistence type="predicted"/>
<sequence>MPQPFWAPLLSKALKGIVGEHKSVTKLRSSELLVECCSEAQVKRLGKIDTFDNIPVTVKAPGILHRLSSLKQRNLNLHLELDYKTTWKKIETKYENIDNVKVRKPPPWEQYSVKFDTSLTEFEKGNTNALVLQKEFLNLKEQCNEYYEIYTDGSKQDHKVAAAFFLPADPGDSDSARLRDRSSVFSAELEAILMAIKMRLACILIHVYQFTVKRLP</sequence>
<protein>
    <recommendedName>
        <fullName evidence="3">RNase H type-1 domain-containing protein</fullName>
    </recommendedName>
</protein>
<dbReference type="Proteomes" id="UP000271974">
    <property type="component" value="Unassembled WGS sequence"/>
</dbReference>
<dbReference type="GO" id="GO:0003676">
    <property type="term" value="F:nucleic acid binding"/>
    <property type="evidence" value="ECO:0007669"/>
    <property type="project" value="InterPro"/>
</dbReference>
<comment type="caution">
    <text evidence="1">The sequence shown here is derived from an EMBL/GenBank/DDBJ whole genome shotgun (WGS) entry which is preliminary data.</text>
</comment>
<dbReference type="InterPro" id="IPR036397">
    <property type="entry name" value="RNaseH_sf"/>
</dbReference>
<dbReference type="AlphaFoldDB" id="A0A433SJJ3"/>
<accession>A0A433SJJ3</accession>
<reference evidence="1 2" key="1">
    <citation type="submission" date="2019-01" db="EMBL/GenBank/DDBJ databases">
        <title>A draft genome assembly of the solar-powered sea slug Elysia chlorotica.</title>
        <authorList>
            <person name="Cai H."/>
            <person name="Li Q."/>
            <person name="Fang X."/>
            <person name="Li J."/>
            <person name="Curtis N.E."/>
            <person name="Altenburger A."/>
            <person name="Shibata T."/>
            <person name="Feng M."/>
            <person name="Maeda T."/>
            <person name="Schwartz J.A."/>
            <person name="Shigenobu S."/>
            <person name="Lundholm N."/>
            <person name="Nishiyama T."/>
            <person name="Yang H."/>
            <person name="Hasebe M."/>
            <person name="Li S."/>
            <person name="Pierce S.K."/>
            <person name="Wang J."/>
        </authorList>
    </citation>
    <scope>NUCLEOTIDE SEQUENCE [LARGE SCALE GENOMIC DNA]</scope>
    <source>
        <strain evidence="1">EC2010</strain>
        <tissue evidence="1">Whole organism of an adult</tissue>
    </source>
</reference>
<evidence type="ECO:0000313" key="2">
    <source>
        <dbReference type="Proteomes" id="UP000271974"/>
    </source>
</evidence>